<organism evidence="1 2">
    <name type="scientific">Echinicola pacifica</name>
    <dbReference type="NCBI Taxonomy" id="346377"/>
    <lineage>
        <taxon>Bacteria</taxon>
        <taxon>Pseudomonadati</taxon>
        <taxon>Bacteroidota</taxon>
        <taxon>Cytophagia</taxon>
        <taxon>Cytophagales</taxon>
        <taxon>Cyclobacteriaceae</taxon>
        <taxon>Echinicola</taxon>
    </lineage>
</organism>
<keyword evidence="2" id="KW-1185">Reference proteome</keyword>
<dbReference type="Proteomes" id="UP000619457">
    <property type="component" value="Unassembled WGS sequence"/>
</dbReference>
<dbReference type="RefSeq" id="WP_018474014.1">
    <property type="nucleotide sequence ID" value="NZ_BMWX01000001.1"/>
</dbReference>
<sequence length="88" mass="10436">MFDSSDYPLALDEALFENWLVSGREKKICYNYLLVVWNAHEEIYQPVYVETRDEIAAYDWYPNNSGQEGLVAVYDLYSESRINRWDLA</sequence>
<comment type="caution">
    <text evidence="1">The sequence shown here is derived from an EMBL/GenBank/DDBJ whole genome shotgun (WGS) entry which is preliminary data.</text>
</comment>
<reference evidence="1" key="1">
    <citation type="journal article" date="2014" name="Int. J. Syst. Evol. Microbiol.">
        <title>Complete genome sequence of Corynebacterium casei LMG S-19264T (=DSM 44701T), isolated from a smear-ripened cheese.</title>
        <authorList>
            <consortium name="US DOE Joint Genome Institute (JGI-PGF)"/>
            <person name="Walter F."/>
            <person name="Albersmeier A."/>
            <person name="Kalinowski J."/>
            <person name="Ruckert C."/>
        </authorList>
    </citation>
    <scope>NUCLEOTIDE SEQUENCE</scope>
    <source>
        <strain evidence="1">KCTC 12368</strain>
    </source>
</reference>
<dbReference type="AlphaFoldDB" id="A0A918UKN8"/>
<gene>
    <name evidence="1" type="ORF">GCM10007049_07160</name>
</gene>
<dbReference type="EMBL" id="BMWX01000001">
    <property type="protein sequence ID" value="GGZ17287.1"/>
    <property type="molecule type" value="Genomic_DNA"/>
</dbReference>
<evidence type="ECO:0000313" key="1">
    <source>
        <dbReference type="EMBL" id="GGZ17287.1"/>
    </source>
</evidence>
<proteinExistence type="predicted"/>
<reference evidence="1" key="2">
    <citation type="submission" date="2020-09" db="EMBL/GenBank/DDBJ databases">
        <authorList>
            <person name="Sun Q."/>
            <person name="Kim S."/>
        </authorList>
    </citation>
    <scope>NUCLEOTIDE SEQUENCE</scope>
    <source>
        <strain evidence="1">KCTC 12368</strain>
    </source>
</reference>
<protein>
    <submittedName>
        <fullName evidence="1">Uncharacterized protein</fullName>
    </submittedName>
</protein>
<name>A0A918UKN8_9BACT</name>
<evidence type="ECO:0000313" key="2">
    <source>
        <dbReference type="Proteomes" id="UP000619457"/>
    </source>
</evidence>
<accession>A0A918UKN8</accession>